<dbReference type="eggNOG" id="ENOG5032Z3H">
    <property type="taxonomic scope" value="Bacteria"/>
</dbReference>
<evidence type="ECO:0000313" key="2">
    <source>
        <dbReference type="EMBL" id="AEV32325.1"/>
    </source>
</evidence>
<evidence type="ECO:0000313" key="3">
    <source>
        <dbReference type="Proteomes" id="UP000005631"/>
    </source>
</evidence>
<dbReference type="RefSeq" id="WP_014201681.1">
    <property type="nucleotide sequence ID" value="NC_016599.1"/>
</dbReference>
<protein>
    <recommendedName>
        <fullName evidence="1">Pvc16 N-terminal domain-containing protein</fullName>
    </recommendedName>
</protein>
<dbReference type="HOGENOM" id="CLU_110138_0_0_10"/>
<keyword evidence="3" id="KW-1185">Reference proteome</keyword>
<dbReference type="STRING" id="926562.Oweho_1326"/>
<dbReference type="InterPro" id="IPR025351">
    <property type="entry name" value="Pvc16_N"/>
</dbReference>
<reference evidence="2 3" key="1">
    <citation type="journal article" date="2012" name="Stand. Genomic Sci.">
        <title>Genome sequence of the orange-pigmented seawater bacterium Owenweeksia hongkongensis type strain (UST20020801(T)).</title>
        <authorList>
            <person name="Riedel T."/>
            <person name="Held B."/>
            <person name="Nolan M."/>
            <person name="Lucas S."/>
            <person name="Lapidus A."/>
            <person name="Tice H."/>
            <person name="Del Rio T.G."/>
            <person name="Cheng J.F."/>
            <person name="Han C."/>
            <person name="Tapia R."/>
            <person name="Goodwin L.A."/>
            <person name="Pitluck S."/>
            <person name="Liolios K."/>
            <person name="Mavromatis K."/>
            <person name="Pagani I."/>
            <person name="Ivanova N."/>
            <person name="Mikhailova N."/>
            <person name="Pati A."/>
            <person name="Chen A."/>
            <person name="Palaniappan K."/>
            <person name="Rohde M."/>
            <person name="Tindall B.J."/>
            <person name="Detter J.C."/>
            <person name="Goker M."/>
            <person name="Woyke T."/>
            <person name="Bristow J."/>
            <person name="Eisen J.A."/>
            <person name="Markowitz V."/>
            <person name="Hugenholtz P."/>
            <person name="Klenk H.P."/>
            <person name="Kyrpides N.C."/>
        </authorList>
    </citation>
    <scope>NUCLEOTIDE SEQUENCE</scope>
    <source>
        <strain evidence="3">DSM 17368 / JCM 12287 / NRRL B-23963</strain>
    </source>
</reference>
<accession>G8R6Z0</accession>
<dbReference type="AlphaFoldDB" id="G8R6Z0"/>
<name>G8R6Z0_OWEHD</name>
<dbReference type="KEGG" id="oho:Oweho_1326"/>
<sequence>MIHSAIQFIVNFLNKEIQFAHDVGSEIVVAGGVMNTDGSVSVGFDNKMVLTLVNLEQEKVMKNTGDLNAVGKGFGKSSPPIYLNMYLLVSANFDSANYMEALKMLSTVISVFQVNSFFSNRTHPDLDAKLGKLTFEIVNLSTSELSHVWSGMGAKYLPSILYKVRMITFNSDQVDKEIPKISGLGGDVS</sequence>
<proteinExistence type="predicted"/>
<dbReference type="EMBL" id="CP003156">
    <property type="protein sequence ID" value="AEV32325.1"/>
    <property type="molecule type" value="Genomic_DNA"/>
</dbReference>
<organism evidence="2 3">
    <name type="scientific">Owenweeksia hongkongensis (strain DSM 17368 / CIP 108786 / JCM 12287 / NRRL B-23963 / UST20020801)</name>
    <dbReference type="NCBI Taxonomy" id="926562"/>
    <lineage>
        <taxon>Bacteria</taxon>
        <taxon>Pseudomonadati</taxon>
        <taxon>Bacteroidota</taxon>
        <taxon>Flavobacteriia</taxon>
        <taxon>Flavobacteriales</taxon>
        <taxon>Owenweeksiaceae</taxon>
        <taxon>Owenweeksia</taxon>
    </lineage>
</organism>
<dbReference type="OrthoDB" id="7560784at2"/>
<dbReference type="Pfam" id="PF14065">
    <property type="entry name" value="Pvc16_N"/>
    <property type="match status" value="1"/>
</dbReference>
<evidence type="ECO:0000259" key="1">
    <source>
        <dbReference type="Pfam" id="PF14065"/>
    </source>
</evidence>
<gene>
    <name evidence="2" type="ordered locus">Oweho_1326</name>
</gene>
<dbReference type="Proteomes" id="UP000005631">
    <property type="component" value="Chromosome"/>
</dbReference>
<feature type="domain" description="Pvc16 N-terminal" evidence="1">
    <location>
        <begin position="7"/>
        <end position="181"/>
    </location>
</feature>